<dbReference type="AlphaFoldDB" id="A0A365NGL6"/>
<comment type="caution">
    <text evidence="1">The sequence shown here is derived from an EMBL/GenBank/DDBJ whole genome shotgun (WGS) entry which is preliminary data.</text>
</comment>
<accession>A0A365NGL6</accession>
<name>A0A365NGL6_GIBIN</name>
<dbReference type="Proteomes" id="UP000251714">
    <property type="component" value="Unassembled WGS sequence"/>
</dbReference>
<reference evidence="1 2" key="1">
    <citation type="submission" date="2017-12" db="EMBL/GenBank/DDBJ databases">
        <title>Genome sequence of the mycotoxigenic crop pathogen Fusarium proliferatum, strain ITEM 2341 from Date Palm.</title>
        <authorList>
            <person name="Almiman B.F."/>
            <person name="Shittu T.A."/>
            <person name="Muthumeenakshi S."/>
            <person name="Baroncelli R."/>
            <person name="Sreenivasaprasada S."/>
        </authorList>
    </citation>
    <scope>NUCLEOTIDE SEQUENCE [LARGE SCALE GENOMIC DNA]</scope>
    <source>
        <strain evidence="1 2">ITEM 2341</strain>
    </source>
</reference>
<dbReference type="EMBL" id="PKMI01000010">
    <property type="protein sequence ID" value="RBA19876.1"/>
    <property type="molecule type" value="Genomic_DNA"/>
</dbReference>
<organism evidence="1 2">
    <name type="scientific">Gibberella intermedia</name>
    <name type="common">Bulb rot disease fungus</name>
    <name type="synonym">Fusarium proliferatum</name>
    <dbReference type="NCBI Taxonomy" id="948311"/>
    <lineage>
        <taxon>Eukaryota</taxon>
        <taxon>Fungi</taxon>
        <taxon>Dikarya</taxon>
        <taxon>Ascomycota</taxon>
        <taxon>Pezizomycotina</taxon>
        <taxon>Sordariomycetes</taxon>
        <taxon>Hypocreomycetidae</taxon>
        <taxon>Hypocreales</taxon>
        <taxon>Nectriaceae</taxon>
        <taxon>Fusarium</taxon>
        <taxon>Fusarium fujikuroi species complex</taxon>
    </lineage>
</organism>
<evidence type="ECO:0000313" key="2">
    <source>
        <dbReference type="Proteomes" id="UP000251714"/>
    </source>
</evidence>
<proteinExistence type="predicted"/>
<gene>
    <name evidence="1" type="ORF">FPRO05_09176</name>
</gene>
<protein>
    <submittedName>
        <fullName evidence="1">Uncharacterized protein</fullName>
    </submittedName>
</protein>
<sequence length="318" mass="36621">MQAAEYASKLAHATMHPSTGVDPTKNHGTYWKTALLTEERDWEKVPPPARDTFTLSDILGQTDPHLAVVSRTGIIGMSLQYYQLPGETECRQHFFFELNESVLFADEDGKRCAIHGFAMWMAPTIDGKAELTVRFCIKSEPWMDPLLIFDFYVEKSKMDPKENFILIDFINALQGDWRQVARISRCSLIWNSLQWMIRLTIAKFLSWSCHGMDFEEANFAGDGEYMGDLKFDVIIYNKFKSDPNELGDNMKRIIDVTKTPIKRGVWLDENFTRPLVFRLAKLPYEGPPAWRDALTTASVDKWFEGIDDWFATGEFAKE</sequence>
<evidence type="ECO:0000313" key="1">
    <source>
        <dbReference type="EMBL" id="RBA19876.1"/>
    </source>
</evidence>